<proteinExistence type="predicted"/>
<accession>A0ABV4Y4E9</accession>
<evidence type="ECO:0000313" key="1">
    <source>
        <dbReference type="EMBL" id="MFB2933697.1"/>
    </source>
</evidence>
<organism evidence="1 2">
    <name type="scientific">Floridaenema fluviatile BLCC-F154</name>
    <dbReference type="NCBI Taxonomy" id="3153640"/>
    <lineage>
        <taxon>Bacteria</taxon>
        <taxon>Bacillati</taxon>
        <taxon>Cyanobacteriota</taxon>
        <taxon>Cyanophyceae</taxon>
        <taxon>Oscillatoriophycideae</taxon>
        <taxon>Aerosakkonematales</taxon>
        <taxon>Aerosakkonemataceae</taxon>
        <taxon>Floridanema</taxon>
        <taxon>Floridanema fluviatile</taxon>
    </lineage>
</organism>
<sequence length="54" mass="6528">MKLNTTEAPNLNQNSYPIRELDLKRFSLNQMEYLQLYWLVVRALRLCDQRSVQL</sequence>
<name>A0ABV4Y4E9_9CYAN</name>
<dbReference type="EMBL" id="JBHFNS010000009">
    <property type="protein sequence ID" value="MFB2933697.1"/>
    <property type="molecule type" value="Genomic_DNA"/>
</dbReference>
<keyword evidence="2" id="KW-1185">Reference proteome</keyword>
<gene>
    <name evidence="1" type="ORF">ACE1B6_00300</name>
</gene>
<evidence type="ECO:0000313" key="2">
    <source>
        <dbReference type="Proteomes" id="UP001576776"/>
    </source>
</evidence>
<dbReference type="Proteomes" id="UP001576776">
    <property type="component" value="Unassembled WGS sequence"/>
</dbReference>
<comment type="caution">
    <text evidence="1">The sequence shown here is derived from an EMBL/GenBank/DDBJ whole genome shotgun (WGS) entry which is preliminary data.</text>
</comment>
<dbReference type="RefSeq" id="WP_413255232.1">
    <property type="nucleotide sequence ID" value="NZ_JBHFNS010000009.1"/>
</dbReference>
<protein>
    <submittedName>
        <fullName evidence="1">Uncharacterized protein</fullName>
    </submittedName>
</protein>
<reference evidence="1 2" key="1">
    <citation type="submission" date="2024-09" db="EMBL/GenBank/DDBJ databases">
        <title>Floridaenema gen nov. (Aerosakkonemataceae, Aerosakkonematales ord. nov., Cyanobacteria) from benthic tropical and subtropical fresh waters, with the description of four new species.</title>
        <authorList>
            <person name="Moretto J.A."/>
            <person name="Berthold D.E."/>
            <person name="Lefler F.W."/>
            <person name="Huang I.-S."/>
            <person name="Laughinghouse H. IV."/>
        </authorList>
    </citation>
    <scope>NUCLEOTIDE SEQUENCE [LARGE SCALE GENOMIC DNA]</scope>
    <source>
        <strain evidence="1 2">BLCC-F154</strain>
    </source>
</reference>